<evidence type="ECO:0000259" key="2">
    <source>
        <dbReference type="Pfam" id="PF25273"/>
    </source>
</evidence>
<feature type="compositionally biased region" description="Polar residues" evidence="1">
    <location>
        <begin position="53"/>
        <end position="69"/>
    </location>
</feature>
<dbReference type="OrthoDB" id="6191043at2759"/>
<feature type="region of interest" description="Disordered" evidence="1">
    <location>
        <begin position="39"/>
        <end position="69"/>
    </location>
</feature>
<proteinExistence type="predicted"/>
<protein>
    <recommendedName>
        <fullName evidence="2">DUF7869 domain-containing protein</fullName>
    </recommendedName>
</protein>
<evidence type="ECO:0000313" key="3">
    <source>
        <dbReference type="EMBL" id="CAG2207612.1"/>
    </source>
</evidence>
<dbReference type="PANTHER" id="PTHR33153:SF3">
    <property type="entry name" value="TRAFFICKING PROTEIN PARTICLE COMPLEX SUBUNIT 11 DOMAIN-CONTAINING PROTEIN"/>
    <property type="match status" value="1"/>
</dbReference>
<feature type="domain" description="DUF7869" evidence="2">
    <location>
        <begin position="302"/>
        <end position="489"/>
    </location>
</feature>
<dbReference type="InterPro" id="IPR057191">
    <property type="entry name" value="DUF7869"/>
</dbReference>
<dbReference type="Proteomes" id="UP000683360">
    <property type="component" value="Unassembled WGS sequence"/>
</dbReference>
<sequence>MTSKNILFKIFCKEDNLVHKSNGAREILRLKGIPNEATLGRQEREIEDVPHARNTNMSRSQDGQDKSVYSPSFTRRKLLKSNFNRVTKINDRRRKSLDKLLIQKEISKPCCNLLCTTKLTVDQILPWRQKLHMLTAGKEIRTKLIEIINQCSVSLTKHEKKQLYHVNQNIVCRKTFITTVLGISISTFTRAKCDTHEGKQEYMPCRKSDVTVHGTQRFTKCTECNDWRHLIEDESDPVNKIELLKMRDCHLSEQQMERESYYVRRAQAEMKPKEIISLILDGMDQSKTDLPHYYKWNNPNGASSQKLKTHITGSIVHGRGKYFFMDFNQFPHDTNLTLSCLLHILVEEADGNGQLPPVLYVQLDNTCRENKNKYFVGMMAYLVKKKIVREVWMSFLIVGHTHEDVDQTFSKISHSLSKNNALTMNDLHDIVKHSQQPVPKTRDMKAVWNISAWLEHSINGMNSVTSPRIFRIFNDDTCHTTVKYKHKSTEVDWHPLHNEPPVEIFKIDQYGNQCLPPGAPEMVKQRIDEQEWSEFKRSLKKDFLLAQFSQDKKEKWEEFLENPLLPPDRKEAEWPLLSKLQTYKTRTVDEAMSEKEQEIIRKYEEKRKTHKLVCTKAPVIGGSRGVYQDRRSYTIGQMVLFINNTENGIGKVIERCDEELTVKVFKRMRGQYLETEEEVKIHVTKCFCGSFDLTNSKNIPLRIKEKIANNHIDGIS</sequence>
<reference evidence="3" key="1">
    <citation type="submission" date="2021-03" db="EMBL/GenBank/DDBJ databases">
        <authorList>
            <person name="Bekaert M."/>
        </authorList>
    </citation>
    <scope>NUCLEOTIDE SEQUENCE</scope>
</reference>
<gene>
    <name evidence="3" type="ORF">MEDL_21866</name>
</gene>
<dbReference type="AlphaFoldDB" id="A0A8S3RHV1"/>
<evidence type="ECO:0000256" key="1">
    <source>
        <dbReference type="SAM" id="MobiDB-lite"/>
    </source>
</evidence>
<name>A0A8S3RHV1_MYTED</name>
<dbReference type="EMBL" id="CAJPWZ010001079">
    <property type="protein sequence ID" value="CAG2207612.1"/>
    <property type="molecule type" value="Genomic_DNA"/>
</dbReference>
<dbReference type="Pfam" id="PF25273">
    <property type="entry name" value="DUF7869"/>
    <property type="match status" value="1"/>
</dbReference>
<keyword evidence="4" id="KW-1185">Reference proteome</keyword>
<comment type="caution">
    <text evidence="3">The sequence shown here is derived from an EMBL/GenBank/DDBJ whole genome shotgun (WGS) entry which is preliminary data.</text>
</comment>
<evidence type="ECO:0000313" key="4">
    <source>
        <dbReference type="Proteomes" id="UP000683360"/>
    </source>
</evidence>
<organism evidence="3 4">
    <name type="scientific">Mytilus edulis</name>
    <name type="common">Blue mussel</name>
    <dbReference type="NCBI Taxonomy" id="6550"/>
    <lineage>
        <taxon>Eukaryota</taxon>
        <taxon>Metazoa</taxon>
        <taxon>Spiralia</taxon>
        <taxon>Lophotrochozoa</taxon>
        <taxon>Mollusca</taxon>
        <taxon>Bivalvia</taxon>
        <taxon>Autobranchia</taxon>
        <taxon>Pteriomorphia</taxon>
        <taxon>Mytilida</taxon>
        <taxon>Mytiloidea</taxon>
        <taxon>Mytilidae</taxon>
        <taxon>Mytilinae</taxon>
        <taxon>Mytilus</taxon>
    </lineage>
</organism>
<feature type="compositionally biased region" description="Basic and acidic residues" evidence="1">
    <location>
        <begin position="41"/>
        <end position="51"/>
    </location>
</feature>
<dbReference type="PANTHER" id="PTHR33153">
    <property type="entry name" value="MYND-TYPE DOMAIN-CONTAINING PROTEIN"/>
    <property type="match status" value="1"/>
</dbReference>
<accession>A0A8S3RHV1</accession>